<proteinExistence type="predicted"/>
<dbReference type="InterPro" id="IPR009057">
    <property type="entry name" value="Homeodomain-like_sf"/>
</dbReference>
<dbReference type="Gene3D" id="1.10.357.10">
    <property type="entry name" value="Tetracycline Repressor, domain 2"/>
    <property type="match status" value="1"/>
</dbReference>
<evidence type="ECO:0000256" key="1">
    <source>
        <dbReference type="ARBA" id="ARBA00023015"/>
    </source>
</evidence>
<dbReference type="Proteomes" id="UP000241118">
    <property type="component" value="Unassembled WGS sequence"/>
</dbReference>
<dbReference type="InterPro" id="IPR050109">
    <property type="entry name" value="HTH-type_TetR-like_transc_reg"/>
</dbReference>
<keyword evidence="2 4" id="KW-0238">DNA-binding</keyword>
<dbReference type="SUPFAM" id="SSF46689">
    <property type="entry name" value="Homeodomain-like"/>
    <property type="match status" value="1"/>
</dbReference>
<evidence type="ECO:0000259" key="5">
    <source>
        <dbReference type="PROSITE" id="PS50977"/>
    </source>
</evidence>
<dbReference type="GO" id="GO:0000976">
    <property type="term" value="F:transcription cis-regulatory region binding"/>
    <property type="evidence" value="ECO:0007669"/>
    <property type="project" value="TreeGrafter"/>
</dbReference>
<evidence type="ECO:0000313" key="7">
    <source>
        <dbReference type="Proteomes" id="UP000241118"/>
    </source>
</evidence>
<comment type="caution">
    <text evidence="6">The sequence shown here is derived from an EMBL/GenBank/DDBJ whole genome shotgun (WGS) entry which is preliminary data.</text>
</comment>
<protein>
    <submittedName>
        <fullName evidence="6">TetR family transcriptional regulator</fullName>
    </submittedName>
</protein>
<dbReference type="RefSeq" id="WP_106615160.1">
    <property type="nucleotide sequence ID" value="NZ_PYAX01000003.1"/>
</dbReference>
<evidence type="ECO:0000256" key="2">
    <source>
        <dbReference type="ARBA" id="ARBA00023125"/>
    </source>
</evidence>
<gene>
    <name evidence="6" type="ORF">B0I31_103514</name>
</gene>
<dbReference type="Pfam" id="PF00440">
    <property type="entry name" value="TetR_N"/>
    <property type="match status" value="1"/>
</dbReference>
<feature type="DNA-binding region" description="H-T-H motif" evidence="4">
    <location>
        <begin position="40"/>
        <end position="59"/>
    </location>
</feature>
<dbReference type="PROSITE" id="PS50977">
    <property type="entry name" value="HTH_TETR_2"/>
    <property type="match status" value="1"/>
</dbReference>
<dbReference type="PANTHER" id="PTHR30055">
    <property type="entry name" value="HTH-TYPE TRANSCRIPTIONAL REGULATOR RUTR"/>
    <property type="match status" value="1"/>
</dbReference>
<organism evidence="6 7">
    <name type="scientific">Saccharothrix carnea</name>
    <dbReference type="NCBI Taxonomy" id="1280637"/>
    <lineage>
        <taxon>Bacteria</taxon>
        <taxon>Bacillati</taxon>
        <taxon>Actinomycetota</taxon>
        <taxon>Actinomycetes</taxon>
        <taxon>Pseudonocardiales</taxon>
        <taxon>Pseudonocardiaceae</taxon>
        <taxon>Saccharothrix</taxon>
    </lineage>
</organism>
<dbReference type="AlphaFoldDB" id="A0A2P8IE55"/>
<dbReference type="PANTHER" id="PTHR30055:SF238">
    <property type="entry name" value="MYCOFACTOCIN BIOSYNTHESIS TRANSCRIPTIONAL REGULATOR MFTR-RELATED"/>
    <property type="match status" value="1"/>
</dbReference>
<dbReference type="InterPro" id="IPR001647">
    <property type="entry name" value="HTH_TetR"/>
</dbReference>
<accession>A0A2P8IE55</accession>
<reference evidence="6 7" key="1">
    <citation type="submission" date="2018-03" db="EMBL/GenBank/DDBJ databases">
        <title>Genomic Encyclopedia of Type Strains, Phase III (KMG-III): the genomes of soil and plant-associated and newly described type strains.</title>
        <authorList>
            <person name="Whitman W."/>
        </authorList>
    </citation>
    <scope>NUCLEOTIDE SEQUENCE [LARGE SCALE GENOMIC DNA]</scope>
    <source>
        <strain evidence="6 7">CGMCC 4.7097</strain>
    </source>
</reference>
<name>A0A2P8IE55_SACCR</name>
<keyword evidence="7" id="KW-1185">Reference proteome</keyword>
<feature type="domain" description="HTH tetR-type" evidence="5">
    <location>
        <begin position="18"/>
        <end position="77"/>
    </location>
</feature>
<keyword evidence="1" id="KW-0805">Transcription regulation</keyword>
<dbReference type="PRINTS" id="PR00455">
    <property type="entry name" value="HTHTETR"/>
</dbReference>
<sequence length="206" mass="22884">MPDETTQRRRRAPAMSVEDRRETIVTATVPLLFTHGANVTTSQIAKAAGIAEGTVFRAFKDKQELIRTCVQSVLAVDSELELIEQARQAKTLAERLSWAISAVSGYLDRMWQLMSVLRDSGYDPHDGHGKEREHKGPPVEMQRITERVASLFGPDDELRVDPSLAARLLLGLVFTNRMQGEGFGDSTADADQLVQLFLHGVLRGKQ</sequence>
<evidence type="ECO:0000256" key="3">
    <source>
        <dbReference type="ARBA" id="ARBA00023163"/>
    </source>
</evidence>
<evidence type="ECO:0000313" key="6">
    <source>
        <dbReference type="EMBL" id="PSL56758.1"/>
    </source>
</evidence>
<dbReference type="EMBL" id="PYAX01000003">
    <property type="protein sequence ID" value="PSL56758.1"/>
    <property type="molecule type" value="Genomic_DNA"/>
</dbReference>
<evidence type="ECO:0000256" key="4">
    <source>
        <dbReference type="PROSITE-ProRule" id="PRU00335"/>
    </source>
</evidence>
<dbReference type="OrthoDB" id="3539650at2"/>
<keyword evidence="3" id="KW-0804">Transcription</keyword>
<dbReference type="GO" id="GO:0003700">
    <property type="term" value="F:DNA-binding transcription factor activity"/>
    <property type="evidence" value="ECO:0007669"/>
    <property type="project" value="TreeGrafter"/>
</dbReference>